<proteinExistence type="inferred from homology"/>
<dbReference type="GO" id="GO:0000271">
    <property type="term" value="P:polysaccharide biosynthetic process"/>
    <property type="evidence" value="ECO:0007669"/>
    <property type="project" value="TreeGrafter"/>
</dbReference>
<dbReference type="InterPro" id="IPR015422">
    <property type="entry name" value="PyrdxlP-dep_Trfase_small"/>
</dbReference>
<keyword evidence="5" id="KW-0808">Transferase</keyword>
<dbReference type="PIRSF" id="PIRSF000390">
    <property type="entry name" value="PLP_StrS"/>
    <property type="match status" value="1"/>
</dbReference>
<dbReference type="Proteomes" id="UP000297739">
    <property type="component" value="Unassembled WGS sequence"/>
</dbReference>
<accession>A0A4Z0PIV6</accession>
<dbReference type="Gene3D" id="3.40.640.10">
    <property type="entry name" value="Type I PLP-dependent aspartate aminotransferase-like (Major domain)"/>
    <property type="match status" value="1"/>
</dbReference>
<feature type="modified residue" description="N6-(pyridoxal phosphate)lysine" evidence="3">
    <location>
        <position position="221"/>
    </location>
</feature>
<dbReference type="GO" id="GO:0030170">
    <property type="term" value="F:pyridoxal phosphate binding"/>
    <property type="evidence" value="ECO:0007669"/>
    <property type="project" value="TreeGrafter"/>
</dbReference>
<feature type="active site" description="Proton acceptor" evidence="2">
    <location>
        <position position="221"/>
    </location>
</feature>
<comment type="similarity">
    <text evidence="1 4">Belongs to the DegT/DnrJ/EryC1 family.</text>
</comment>
<evidence type="ECO:0000256" key="1">
    <source>
        <dbReference type="ARBA" id="ARBA00037999"/>
    </source>
</evidence>
<dbReference type="EMBL" id="SRLD01000043">
    <property type="protein sequence ID" value="TGE14044.1"/>
    <property type="molecule type" value="Genomic_DNA"/>
</dbReference>
<dbReference type="AlphaFoldDB" id="A0A4Z0PIV6"/>
<dbReference type="Gene3D" id="3.90.1150.10">
    <property type="entry name" value="Aspartate Aminotransferase, domain 1"/>
    <property type="match status" value="1"/>
</dbReference>
<keyword evidence="6" id="KW-1185">Reference proteome</keyword>
<dbReference type="GO" id="GO:0008483">
    <property type="term" value="F:transaminase activity"/>
    <property type="evidence" value="ECO:0007669"/>
    <property type="project" value="UniProtKB-KW"/>
</dbReference>
<dbReference type="SUPFAM" id="SSF53383">
    <property type="entry name" value="PLP-dependent transferases"/>
    <property type="match status" value="1"/>
</dbReference>
<evidence type="ECO:0000313" key="5">
    <source>
        <dbReference type="EMBL" id="TGE14044.1"/>
    </source>
</evidence>
<dbReference type="PANTHER" id="PTHR30244:SF34">
    <property type="entry name" value="DTDP-4-AMINO-4,6-DIDEOXYGALACTOSE TRANSAMINASE"/>
    <property type="match status" value="1"/>
</dbReference>
<evidence type="ECO:0000256" key="4">
    <source>
        <dbReference type="RuleBase" id="RU004508"/>
    </source>
</evidence>
<dbReference type="InterPro" id="IPR000653">
    <property type="entry name" value="DegT/StrS_aminotransferase"/>
</dbReference>
<keyword evidence="5" id="KW-0032">Aminotransferase</keyword>
<comment type="caution">
    <text evidence="5">The sequence shown here is derived from an EMBL/GenBank/DDBJ whole genome shotgun (WGS) entry which is preliminary data.</text>
</comment>
<dbReference type="PANTHER" id="PTHR30244">
    <property type="entry name" value="TRANSAMINASE"/>
    <property type="match status" value="1"/>
</dbReference>
<gene>
    <name evidence="5" type="ORF">E5J99_17840</name>
</gene>
<dbReference type="OrthoDB" id="9810913at2"/>
<dbReference type="InterPro" id="IPR015421">
    <property type="entry name" value="PyrdxlP-dep_Trfase_major"/>
</dbReference>
<evidence type="ECO:0000313" key="6">
    <source>
        <dbReference type="Proteomes" id="UP000297739"/>
    </source>
</evidence>
<name>A0A4Z0PIV6_9BACT</name>
<dbReference type="CDD" id="cd00616">
    <property type="entry name" value="AHBA_syn"/>
    <property type="match status" value="1"/>
</dbReference>
<dbReference type="Pfam" id="PF01041">
    <property type="entry name" value="DegT_DnrJ_EryC1"/>
    <property type="match status" value="1"/>
</dbReference>
<dbReference type="InterPro" id="IPR015424">
    <property type="entry name" value="PyrdxlP-dep_Trfase"/>
</dbReference>
<reference evidence="5 6" key="1">
    <citation type="submission" date="2019-04" db="EMBL/GenBank/DDBJ databases">
        <authorList>
            <person name="Feng G."/>
            <person name="Zhang J."/>
            <person name="Zhu H."/>
        </authorList>
    </citation>
    <scope>NUCLEOTIDE SEQUENCE [LARGE SCALE GENOMIC DNA]</scope>
    <source>
        <strain evidence="5 6">JCM 17223</strain>
    </source>
</reference>
<evidence type="ECO:0000256" key="3">
    <source>
        <dbReference type="PIRSR" id="PIRSR000390-2"/>
    </source>
</evidence>
<protein>
    <submittedName>
        <fullName evidence="5">DegT/DnrJ/EryC1/StrS family aminotransferase</fullName>
    </submittedName>
</protein>
<organism evidence="5 6">
    <name type="scientific">Hymenobacter elongatus</name>
    <dbReference type="NCBI Taxonomy" id="877208"/>
    <lineage>
        <taxon>Bacteria</taxon>
        <taxon>Pseudomonadati</taxon>
        <taxon>Bacteroidota</taxon>
        <taxon>Cytophagia</taxon>
        <taxon>Cytophagales</taxon>
        <taxon>Hymenobacteraceae</taxon>
        <taxon>Hymenobacter</taxon>
    </lineage>
</organism>
<sequence>MLIRHEIHLAVFFCTLLFCLIMMDHATLSASAARPLESVAAPIAMFTTFVHPEAAQRVQAVLHSTFLSEGKLVKEFETRLSAELGMLHPAALNSGTSALHLALEVAGVGPGDEVILAPQTFIASAIVVVQVGARPVFADVQYETGNIDPADIEHRITARTKAIMAVHWGGYPCDLDEIHAVARRHGLVVIEDAAHAPGATYKGRPIGSISDFTCFSFQAIKHLTTGDGGALCARTPEQAQHVFRRRWFGIDRANSPVSEIGEREYDLTDVGYKYHLSDYAAALGLANLQGFQERMSRRRALVRQYEAGLRQVPGLHLFEHQADRESAHWLFGLHVENRLQFIRALKAKGVAASVVHDGIDNNTLFGGKRPDLVNQRRFDETQIHLPLHDDLTSEQVGYIIDLITQGW</sequence>
<keyword evidence="3 4" id="KW-0663">Pyridoxal phosphate</keyword>
<evidence type="ECO:0000256" key="2">
    <source>
        <dbReference type="PIRSR" id="PIRSR000390-1"/>
    </source>
</evidence>